<keyword evidence="2" id="KW-0238">DNA-binding</keyword>
<reference evidence="5 6" key="1">
    <citation type="submission" date="2020-09" db="EMBL/GenBank/DDBJ databases">
        <title>Draft genome of Gelidibacter salicanalis PAMC21136.</title>
        <authorList>
            <person name="Park H."/>
        </authorList>
    </citation>
    <scope>NUCLEOTIDE SEQUENCE [LARGE SCALE GENOMIC DNA]</scope>
    <source>
        <strain evidence="5 6">PAMC21136</strain>
    </source>
</reference>
<dbReference type="InterPro" id="IPR014710">
    <property type="entry name" value="RmlC-like_jellyroll"/>
</dbReference>
<dbReference type="PANTHER" id="PTHR43280:SF2">
    <property type="entry name" value="HTH-TYPE TRANSCRIPTIONAL REGULATOR EXSA"/>
    <property type="match status" value="1"/>
</dbReference>
<dbReference type="Gene3D" id="2.60.120.10">
    <property type="entry name" value="Jelly Rolls"/>
    <property type="match status" value="1"/>
</dbReference>
<evidence type="ECO:0000256" key="3">
    <source>
        <dbReference type="ARBA" id="ARBA00023163"/>
    </source>
</evidence>
<feature type="domain" description="HTH araC/xylS-type" evidence="4">
    <location>
        <begin position="181"/>
        <end position="279"/>
    </location>
</feature>
<keyword evidence="3" id="KW-0804">Transcription</keyword>
<accession>A0A934KVF8</accession>
<evidence type="ECO:0000259" key="4">
    <source>
        <dbReference type="PROSITE" id="PS01124"/>
    </source>
</evidence>
<dbReference type="GO" id="GO:0043565">
    <property type="term" value="F:sequence-specific DNA binding"/>
    <property type="evidence" value="ECO:0007669"/>
    <property type="project" value="InterPro"/>
</dbReference>
<dbReference type="CDD" id="cd06976">
    <property type="entry name" value="cupin_MtlR-like_N"/>
    <property type="match status" value="1"/>
</dbReference>
<dbReference type="PANTHER" id="PTHR43280">
    <property type="entry name" value="ARAC-FAMILY TRANSCRIPTIONAL REGULATOR"/>
    <property type="match status" value="1"/>
</dbReference>
<keyword evidence="1" id="KW-0805">Transcription regulation</keyword>
<dbReference type="InterPro" id="IPR018060">
    <property type="entry name" value="HTH_AraC"/>
</dbReference>
<dbReference type="Pfam" id="PF12833">
    <property type="entry name" value="HTH_18"/>
    <property type="match status" value="1"/>
</dbReference>
<dbReference type="Proteomes" id="UP000662373">
    <property type="component" value="Unassembled WGS sequence"/>
</dbReference>
<organism evidence="5 6">
    <name type="scientific">Gelidibacter salicanalis</name>
    <dbReference type="NCBI Taxonomy" id="291193"/>
    <lineage>
        <taxon>Bacteria</taxon>
        <taxon>Pseudomonadati</taxon>
        <taxon>Bacteroidota</taxon>
        <taxon>Flavobacteriia</taxon>
        <taxon>Flavobacteriales</taxon>
        <taxon>Flavobacteriaceae</taxon>
        <taxon>Gelidibacter</taxon>
    </lineage>
</organism>
<dbReference type="SMART" id="SM00342">
    <property type="entry name" value="HTH_ARAC"/>
    <property type="match status" value="1"/>
</dbReference>
<dbReference type="InterPro" id="IPR013096">
    <property type="entry name" value="Cupin_2"/>
</dbReference>
<dbReference type="PROSITE" id="PS01124">
    <property type="entry name" value="HTH_ARAC_FAMILY_2"/>
    <property type="match status" value="1"/>
</dbReference>
<evidence type="ECO:0000313" key="6">
    <source>
        <dbReference type="Proteomes" id="UP000662373"/>
    </source>
</evidence>
<dbReference type="EMBL" id="JAEHJZ010000008">
    <property type="protein sequence ID" value="MBJ7880120.1"/>
    <property type="molecule type" value="Genomic_DNA"/>
</dbReference>
<name>A0A934KVF8_9FLAO</name>
<evidence type="ECO:0000313" key="5">
    <source>
        <dbReference type="EMBL" id="MBJ7880120.1"/>
    </source>
</evidence>
<evidence type="ECO:0000256" key="2">
    <source>
        <dbReference type="ARBA" id="ARBA00023125"/>
    </source>
</evidence>
<dbReference type="GO" id="GO:0003700">
    <property type="term" value="F:DNA-binding transcription factor activity"/>
    <property type="evidence" value="ECO:0007669"/>
    <property type="project" value="InterPro"/>
</dbReference>
<sequence>MKAQFEKISSNKNGLHCFVYEDVEFDAPWHFHPEYELTYIVRGKGMRYVGNNIQKFEEGDFVLLGANLPHCWKNTDQHKGSVKSIVFQWNDELLGKDWAQKPEFYNINMLFKQASKGVLFNRSFSEGKLNKLMSILEKTPLDRLLSFIYLLEGLCDADNRELLTTAGFSPNLNLKANHRIDLVYDYVEKHYNNKIKLDDVSTLVSMGNEAFCRFFKKTLNKSFFTFVNEYRINLASKMLLETNKQVSQIAYDCGYESLPFFYRQFHKFMKCSPLVFKNQYTKF</sequence>
<keyword evidence="6" id="KW-1185">Reference proteome</keyword>
<dbReference type="InterPro" id="IPR011051">
    <property type="entry name" value="RmlC_Cupin_sf"/>
</dbReference>
<dbReference type="Gene3D" id="1.10.10.60">
    <property type="entry name" value="Homeodomain-like"/>
    <property type="match status" value="2"/>
</dbReference>
<dbReference type="SUPFAM" id="SSF46689">
    <property type="entry name" value="Homeodomain-like"/>
    <property type="match status" value="2"/>
</dbReference>
<protein>
    <submittedName>
        <fullName evidence="5">AraC family transcriptional regulator</fullName>
    </submittedName>
</protein>
<dbReference type="SUPFAM" id="SSF51182">
    <property type="entry name" value="RmlC-like cupins"/>
    <property type="match status" value="1"/>
</dbReference>
<dbReference type="AlphaFoldDB" id="A0A934KVF8"/>
<evidence type="ECO:0000256" key="1">
    <source>
        <dbReference type="ARBA" id="ARBA00023015"/>
    </source>
</evidence>
<dbReference type="Pfam" id="PF07883">
    <property type="entry name" value="Cupin_2"/>
    <property type="match status" value="1"/>
</dbReference>
<proteinExistence type="predicted"/>
<dbReference type="RefSeq" id="WP_199597946.1">
    <property type="nucleotide sequence ID" value="NZ_JAEHJZ010000008.1"/>
</dbReference>
<comment type="caution">
    <text evidence="5">The sequence shown here is derived from an EMBL/GenBank/DDBJ whole genome shotgun (WGS) entry which is preliminary data.</text>
</comment>
<dbReference type="InterPro" id="IPR009057">
    <property type="entry name" value="Homeodomain-like_sf"/>
</dbReference>
<gene>
    <name evidence="5" type="ORF">JEM65_05555</name>
</gene>